<evidence type="ECO:0000313" key="3">
    <source>
        <dbReference type="Proteomes" id="UP001626550"/>
    </source>
</evidence>
<comment type="caution">
    <text evidence="2">The sequence shown here is derived from an EMBL/GenBank/DDBJ whole genome shotgun (WGS) entry which is preliminary data.</text>
</comment>
<sequence length="591" mass="64517">MTSSISIFLVVGHVQDEQCIEPLKTSFDNALKQLEKRHATTHPDLLSTVNNFLSTCNTSTTTVQTHSSAGLNLFLQVAPSVEQFKTSLFELLQSFVKDPTCEDADVVHLVYSGQILEPSGEWLFSDSALSGAHFVRWLDGASNKSHEIFFNQLLQHRTTKPLALHVFTSHVGDTSEWQFTKGKAGASGGLVGCYDAVIHRFRLHLSLAVHGTLFVHGKPLPDSPDNKLSLVCNLFADRFLRELVQQNCQQSKTQIETTRERLDCNQSNAKLFIRDQRPQLYVFPVGDSVTHGCASLVNIDNFTLLLGAPFTTRARDPVFWSLVSALDRIDAFVLPDWSARSVLFQRYVASLKSCSRLGPMVVCPGEPISASQMGVVPEGSVHNICWAQNSAEGNLSKFQLYHKVGLGDLSLQPLAQKTGLLLLWKGHQTFLRILMPTEQVLPSGGSAQNALVRLFKALLALAPQVHLSTANPFEQAKRPSTIPAKRPTTATTAPKTTTMNAAMTRPKTAVPKPTEARKPSLPTQAAKPAPKPAVPKATPRTTVATNGSSKAPTKKVEQNKPQVSNRSKGVLTHQSQAINRSSPSNEASVCA</sequence>
<proteinExistence type="predicted"/>
<keyword evidence="3" id="KW-1185">Reference proteome</keyword>
<name>A0ABD2QK38_9PLAT</name>
<evidence type="ECO:0000313" key="2">
    <source>
        <dbReference type="EMBL" id="KAL3319923.1"/>
    </source>
</evidence>
<protein>
    <submittedName>
        <fullName evidence="2">Uncharacterized protein</fullName>
    </submittedName>
</protein>
<dbReference type="Proteomes" id="UP001626550">
    <property type="component" value="Unassembled WGS sequence"/>
</dbReference>
<dbReference type="AlphaFoldDB" id="A0ABD2QK38"/>
<dbReference type="EMBL" id="JBJKFK010000090">
    <property type="protein sequence ID" value="KAL3319923.1"/>
    <property type="molecule type" value="Genomic_DNA"/>
</dbReference>
<feature type="compositionally biased region" description="Low complexity" evidence="1">
    <location>
        <begin position="481"/>
        <end position="504"/>
    </location>
</feature>
<evidence type="ECO:0000256" key="1">
    <source>
        <dbReference type="SAM" id="MobiDB-lite"/>
    </source>
</evidence>
<organism evidence="2 3">
    <name type="scientific">Cichlidogyrus casuarinus</name>
    <dbReference type="NCBI Taxonomy" id="1844966"/>
    <lineage>
        <taxon>Eukaryota</taxon>
        <taxon>Metazoa</taxon>
        <taxon>Spiralia</taxon>
        <taxon>Lophotrochozoa</taxon>
        <taxon>Platyhelminthes</taxon>
        <taxon>Monogenea</taxon>
        <taxon>Monopisthocotylea</taxon>
        <taxon>Dactylogyridea</taxon>
        <taxon>Ancyrocephalidae</taxon>
        <taxon>Cichlidogyrus</taxon>
    </lineage>
</organism>
<reference evidence="2 3" key="1">
    <citation type="submission" date="2024-11" db="EMBL/GenBank/DDBJ databases">
        <title>Adaptive evolution of stress response genes in parasites aligns with host niche diversity.</title>
        <authorList>
            <person name="Hahn C."/>
            <person name="Resl P."/>
        </authorList>
    </citation>
    <scope>NUCLEOTIDE SEQUENCE [LARGE SCALE GENOMIC DNA]</scope>
    <source>
        <strain evidence="2">EGGRZ-B1_66</strain>
        <tissue evidence="2">Body</tissue>
    </source>
</reference>
<feature type="compositionally biased region" description="Polar residues" evidence="1">
    <location>
        <begin position="559"/>
        <end position="591"/>
    </location>
</feature>
<feature type="compositionally biased region" description="Low complexity" evidence="1">
    <location>
        <begin position="522"/>
        <end position="545"/>
    </location>
</feature>
<gene>
    <name evidence="2" type="ORF">Ciccas_001403</name>
</gene>
<feature type="region of interest" description="Disordered" evidence="1">
    <location>
        <begin position="471"/>
        <end position="591"/>
    </location>
</feature>
<accession>A0ABD2QK38</accession>